<comment type="caution">
    <text evidence="1">The sequence shown here is derived from an EMBL/GenBank/DDBJ whole genome shotgun (WGS) entry which is preliminary data.</text>
</comment>
<reference evidence="1" key="1">
    <citation type="journal article" date="2014" name="Front. Microbiol.">
        <title>High frequency of phylogenetically diverse reductive dehalogenase-homologous genes in deep subseafloor sedimentary metagenomes.</title>
        <authorList>
            <person name="Kawai M."/>
            <person name="Futagami T."/>
            <person name="Toyoda A."/>
            <person name="Takaki Y."/>
            <person name="Nishi S."/>
            <person name="Hori S."/>
            <person name="Arai W."/>
            <person name="Tsubouchi T."/>
            <person name="Morono Y."/>
            <person name="Uchiyama I."/>
            <person name="Ito T."/>
            <person name="Fujiyama A."/>
            <person name="Inagaki F."/>
            <person name="Takami H."/>
        </authorList>
    </citation>
    <scope>NUCLEOTIDE SEQUENCE</scope>
    <source>
        <strain evidence="1">Expedition CK06-06</strain>
    </source>
</reference>
<dbReference type="EMBL" id="BARU01005408">
    <property type="protein sequence ID" value="GAH35918.1"/>
    <property type="molecule type" value="Genomic_DNA"/>
</dbReference>
<dbReference type="AlphaFoldDB" id="X1GSC3"/>
<name>X1GSC3_9ZZZZ</name>
<organism evidence="1">
    <name type="scientific">marine sediment metagenome</name>
    <dbReference type="NCBI Taxonomy" id="412755"/>
    <lineage>
        <taxon>unclassified sequences</taxon>
        <taxon>metagenomes</taxon>
        <taxon>ecological metagenomes</taxon>
    </lineage>
</organism>
<sequence length="97" mass="10074">MAAITTSTVTDTIPALGRKMLMVETPATADSDDTIAITLANYGITTFLGIIGFEHTTTDSVVTTEAPTTAVSAGVLTITIGGSSDDDEKRVYIVYGK</sequence>
<evidence type="ECO:0000313" key="1">
    <source>
        <dbReference type="EMBL" id="GAH35918.1"/>
    </source>
</evidence>
<proteinExistence type="predicted"/>
<gene>
    <name evidence="1" type="ORF">S03H2_10517</name>
</gene>
<protein>
    <recommendedName>
        <fullName evidence="2">IPT/TIG domain-containing protein</fullName>
    </recommendedName>
</protein>
<accession>X1GSC3</accession>
<evidence type="ECO:0008006" key="2">
    <source>
        <dbReference type="Google" id="ProtNLM"/>
    </source>
</evidence>